<feature type="region of interest" description="Disordered" evidence="1">
    <location>
        <begin position="125"/>
        <end position="150"/>
    </location>
</feature>
<evidence type="ECO:0000313" key="4">
    <source>
        <dbReference type="EMBL" id="QJX80271.1"/>
    </source>
</evidence>
<organism evidence="4 5">
    <name type="scientific">Priestia megaterium</name>
    <name type="common">Bacillus megaterium</name>
    <dbReference type="NCBI Taxonomy" id="1404"/>
    <lineage>
        <taxon>Bacteria</taxon>
        <taxon>Bacillati</taxon>
        <taxon>Bacillota</taxon>
        <taxon>Bacilli</taxon>
        <taxon>Bacillales</taxon>
        <taxon>Bacillaceae</taxon>
        <taxon>Priestia</taxon>
    </lineage>
</organism>
<evidence type="ECO:0000256" key="2">
    <source>
        <dbReference type="SAM" id="Phobius"/>
    </source>
</evidence>
<gene>
    <name evidence="4" type="ORF">FDZ14_29685</name>
</gene>
<protein>
    <recommendedName>
        <fullName evidence="3">Excalibur calcium-binding domain-containing protein</fullName>
    </recommendedName>
</protein>
<accession>A0A6M6DZF9</accession>
<evidence type="ECO:0000256" key="1">
    <source>
        <dbReference type="SAM" id="MobiDB-lite"/>
    </source>
</evidence>
<evidence type="ECO:0000313" key="5">
    <source>
        <dbReference type="Proteomes" id="UP000501076"/>
    </source>
</evidence>
<dbReference type="Proteomes" id="UP000501076">
    <property type="component" value="Plasmid pFDU301A"/>
</dbReference>
<dbReference type="Pfam" id="PF05901">
    <property type="entry name" value="Excalibur"/>
    <property type="match status" value="1"/>
</dbReference>
<dbReference type="EMBL" id="CP045273">
    <property type="protein sequence ID" value="QJX80271.1"/>
    <property type="molecule type" value="Genomic_DNA"/>
</dbReference>
<dbReference type="RefSeq" id="WP_171778257.1">
    <property type="nucleotide sequence ID" value="NZ_CP045273.1"/>
</dbReference>
<keyword evidence="2" id="KW-1133">Transmembrane helix</keyword>
<dbReference type="AlphaFoldDB" id="A0A6M6DZF9"/>
<reference evidence="4 5" key="1">
    <citation type="submission" date="2019-10" db="EMBL/GenBank/DDBJ databases">
        <title>Complete genome sequences for adaption low water activity.</title>
        <authorList>
            <person name="Zhao L."/>
            <person name="Zhong J."/>
        </authorList>
    </citation>
    <scope>NUCLEOTIDE SEQUENCE [LARGE SCALE GENOMIC DNA]</scope>
    <source>
        <strain evidence="4 5">FDU301</strain>
        <plasmid evidence="5">pfdu301a</plasmid>
    </source>
</reference>
<dbReference type="InterPro" id="IPR008613">
    <property type="entry name" value="Excalibur_Ca-bd_domain"/>
</dbReference>
<proteinExistence type="predicted"/>
<feature type="transmembrane region" description="Helical" evidence="2">
    <location>
        <begin position="74"/>
        <end position="95"/>
    </location>
</feature>
<keyword evidence="2" id="KW-0472">Membrane</keyword>
<name>A0A6M6DZF9_PRIMG</name>
<geneLocation type="plasmid" evidence="5">
    <name>pfdu301a</name>
</geneLocation>
<evidence type="ECO:0000259" key="3">
    <source>
        <dbReference type="SMART" id="SM00894"/>
    </source>
</evidence>
<feature type="transmembrane region" description="Helical" evidence="2">
    <location>
        <begin position="40"/>
        <end position="58"/>
    </location>
</feature>
<sequence>MEEKNLDFSVQSFWFACIAPVFAYVICKSGIMILTDQMDVYLLGFILGIVAFLGYLWFRRSRITSDVKLDGTDIFTAVISSSFVQVLGAILMLFFGTATHAVPTPTQENNQDVYYENCTDAREQGATPVYSDDPGYSIDLDRDEDGVGCE</sequence>
<dbReference type="SMART" id="SM00894">
    <property type="entry name" value="Excalibur"/>
    <property type="match status" value="1"/>
</dbReference>
<feature type="transmembrane region" description="Helical" evidence="2">
    <location>
        <begin position="12"/>
        <end position="34"/>
    </location>
</feature>
<keyword evidence="2" id="KW-0812">Transmembrane</keyword>
<feature type="compositionally biased region" description="Acidic residues" evidence="1">
    <location>
        <begin position="141"/>
        <end position="150"/>
    </location>
</feature>
<feature type="domain" description="Excalibur calcium-binding" evidence="3">
    <location>
        <begin position="114"/>
        <end position="150"/>
    </location>
</feature>
<keyword evidence="4" id="KW-0614">Plasmid</keyword>